<evidence type="ECO:0000256" key="2">
    <source>
        <dbReference type="ARBA" id="ARBA00022723"/>
    </source>
</evidence>
<gene>
    <name evidence="4" type="ORF">ACJMK2_008653</name>
</gene>
<evidence type="ECO:0008006" key="6">
    <source>
        <dbReference type="Google" id="ProtNLM"/>
    </source>
</evidence>
<keyword evidence="3" id="KW-0408">Iron</keyword>
<dbReference type="InterPro" id="IPR001128">
    <property type="entry name" value="Cyt_P450"/>
</dbReference>
<dbReference type="InterPro" id="IPR002401">
    <property type="entry name" value="Cyt_P450_E_grp-I"/>
</dbReference>
<dbReference type="AlphaFoldDB" id="A0ABD3VM86"/>
<evidence type="ECO:0000313" key="4">
    <source>
        <dbReference type="EMBL" id="KAL3862700.1"/>
    </source>
</evidence>
<comment type="caution">
    <text evidence="4">The sequence shown here is derived from an EMBL/GenBank/DDBJ whole genome shotgun (WGS) entry which is preliminary data.</text>
</comment>
<keyword evidence="5" id="KW-1185">Reference proteome</keyword>
<reference evidence="4 5" key="1">
    <citation type="submission" date="2024-11" db="EMBL/GenBank/DDBJ databases">
        <title>Chromosome-level genome assembly of the freshwater bivalve Anodonta woodiana.</title>
        <authorList>
            <person name="Chen X."/>
        </authorList>
    </citation>
    <scope>NUCLEOTIDE SEQUENCE [LARGE SCALE GENOMIC DNA]</scope>
    <source>
        <strain evidence="4">MN2024</strain>
        <tissue evidence="4">Gills</tissue>
    </source>
</reference>
<organism evidence="4 5">
    <name type="scientific">Sinanodonta woodiana</name>
    <name type="common">Chinese pond mussel</name>
    <name type="synonym">Anodonta woodiana</name>
    <dbReference type="NCBI Taxonomy" id="1069815"/>
    <lineage>
        <taxon>Eukaryota</taxon>
        <taxon>Metazoa</taxon>
        <taxon>Spiralia</taxon>
        <taxon>Lophotrochozoa</taxon>
        <taxon>Mollusca</taxon>
        <taxon>Bivalvia</taxon>
        <taxon>Autobranchia</taxon>
        <taxon>Heteroconchia</taxon>
        <taxon>Palaeoheterodonta</taxon>
        <taxon>Unionida</taxon>
        <taxon>Unionoidea</taxon>
        <taxon>Unionidae</taxon>
        <taxon>Unioninae</taxon>
        <taxon>Sinanodonta</taxon>
    </lineage>
</organism>
<proteinExistence type="inferred from homology"/>
<dbReference type="InterPro" id="IPR036396">
    <property type="entry name" value="Cyt_P450_sf"/>
</dbReference>
<dbReference type="Gene3D" id="1.10.630.10">
    <property type="entry name" value="Cytochrome P450"/>
    <property type="match status" value="1"/>
</dbReference>
<dbReference type="PRINTS" id="PR00463">
    <property type="entry name" value="EP450I"/>
</dbReference>
<accession>A0ABD3VM86</accession>
<dbReference type="Pfam" id="PF00067">
    <property type="entry name" value="p450"/>
    <property type="match status" value="1"/>
</dbReference>
<keyword evidence="2" id="KW-0479">Metal-binding</keyword>
<evidence type="ECO:0000256" key="3">
    <source>
        <dbReference type="ARBA" id="ARBA00023004"/>
    </source>
</evidence>
<evidence type="ECO:0000313" key="5">
    <source>
        <dbReference type="Proteomes" id="UP001634394"/>
    </source>
</evidence>
<dbReference type="EMBL" id="JBJQND010000011">
    <property type="protein sequence ID" value="KAL3862700.1"/>
    <property type="molecule type" value="Genomic_DNA"/>
</dbReference>
<dbReference type="PANTHER" id="PTHR24300:SF375">
    <property type="entry name" value="CYTOCHROME P450 FAMILY"/>
    <property type="match status" value="1"/>
</dbReference>
<dbReference type="SUPFAM" id="SSF48264">
    <property type="entry name" value="Cytochrome P450"/>
    <property type="match status" value="1"/>
</dbReference>
<evidence type="ECO:0000256" key="1">
    <source>
        <dbReference type="ARBA" id="ARBA00010617"/>
    </source>
</evidence>
<comment type="similarity">
    <text evidence="1">Belongs to the cytochrome P450 family.</text>
</comment>
<name>A0ABD3VM86_SINWO</name>
<protein>
    <recommendedName>
        <fullName evidence="6">Cytochrome P450</fullName>
    </recommendedName>
</protein>
<sequence>MDLFIAGTEATSAIVTWASFYLATRPDIQSQIFEEIKAIVGIERLPSLQDMHSLVYTEAFIMEVLRISNILIISLSHAPVTDVWIRGYNIQKECKYSQTSTLFCRILQFGVILRTSDRRCSSVEREVA</sequence>
<dbReference type="PANTHER" id="PTHR24300">
    <property type="entry name" value="CYTOCHROME P450 508A4-RELATED"/>
    <property type="match status" value="1"/>
</dbReference>
<dbReference type="Proteomes" id="UP001634394">
    <property type="component" value="Unassembled WGS sequence"/>
</dbReference>
<dbReference type="InterPro" id="IPR050182">
    <property type="entry name" value="Cytochrome_P450_fam2"/>
</dbReference>
<dbReference type="GO" id="GO:0046872">
    <property type="term" value="F:metal ion binding"/>
    <property type="evidence" value="ECO:0007669"/>
    <property type="project" value="UniProtKB-KW"/>
</dbReference>